<dbReference type="GO" id="GO:0008253">
    <property type="term" value="F:5'-nucleotidase activity"/>
    <property type="evidence" value="ECO:0007669"/>
    <property type="project" value="UniProtKB-EC"/>
</dbReference>
<name>A0A380G405_9STAP</name>
<dbReference type="Gene3D" id="3.60.21.10">
    <property type="match status" value="1"/>
</dbReference>
<dbReference type="PROSITE" id="PS00786">
    <property type="entry name" value="5_NUCLEOTIDASE_2"/>
    <property type="match status" value="1"/>
</dbReference>
<keyword evidence="3" id="KW-0732">Signal</keyword>
<reference evidence="5 7" key="1">
    <citation type="submission" date="2018-06" db="EMBL/GenBank/DDBJ databases">
        <authorList>
            <consortium name="Pathogen Informatics"/>
            <person name="Doyle S."/>
        </authorList>
    </citation>
    <scope>NUCLEOTIDE SEQUENCE [LARGE SCALE GENOMIC DNA]</scope>
    <source>
        <strain evidence="5 7">NCTC13830</strain>
    </source>
</reference>
<evidence type="ECO:0000313" key="5">
    <source>
        <dbReference type="EMBL" id="SUM45080.1"/>
    </source>
</evidence>
<feature type="compositionally biased region" description="Polar residues" evidence="1">
    <location>
        <begin position="738"/>
        <end position="764"/>
    </location>
</feature>
<feature type="signal peptide" evidence="3">
    <location>
        <begin position="1"/>
        <end position="25"/>
    </location>
</feature>
<dbReference type="RefSeq" id="WP_103297577.1">
    <property type="nucleotide sequence ID" value="NZ_PPQT01000026.1"/>
</dbReference>
<keyword evidence="8" id="KW-1185">Reference proteome</keyword>
<dbReference type="Proteomes" id="UP000254047">
    <property type="component" value="Unassembled WGS sequence"/>
</dbReference>
<dbReference type="GO" id="GO:0008768">
    <property type="term" value="F:UDP-sugar diphosphatase activity"/>
    <property type="evidence" value="ECO:0007669"/>
    <property type="project" value="TreeGrafter"/>
</dbReference>
<accession>A0A380G405</accession>
<dbReference type="GO" id="GO:0009166">
    <property type="term" value="P:nucleotide catabolic process"/>
    <property type="evidence" value="ECO:0007669"/>
    <property type="project" value="InterPro"/>
</dbReference>
<dbReference type="EC" id="3.1.3.5" evidence="5"/>
<feature type="compositionally biased region" description="Polar residues" evidence="1">
    <location>
        <begin position="85"/>
        <end position="111"/>
    </location>
</feature>
<dbReference type="InterPro" id="IPR029052">
    <property type="entry name" value="Metallo-depent_PP-like"/>
</dbReference>
<feature type="region of interest" description="Disordered" evidence="1">
    <location>
        <begin position="730"/>
        <end position="809"/>
    </location>
</feature>
<protein>
    <submittedName>
        <fullName evidence="5 6">5'-nucleotidase</fullName>
        <ecNumber evidence="5">3.1.3.5</ecNumber>
    </submittedName>
</protein>
<feature type="compositionally biased region" description="Low complexity" evidence="1">
    <location>
        <begin position="174"/>
        <end position="192"/>
    </location>
</feature>
<organism evidence="5 7">
    <name type="scientific">Staphylococcus petrasii</name>
    <dbReference type="NCBI Taxonomy" id="1276936"/>
    <lineage>
        <taxon>Bacteria</taxon>
        <taxon>Bacillati</taxon>
        <taxon>Bacillota</taxon>
        <taxon>Bacilli</taxon>
        <taxon>Bacillales</taxon>
        <taxon>Staphylococcaceae</taxon>
        <taxon>Staphylococcus</taxon>
    </lineage>
</organism>
<dbReference type="GO" id="GO:0000166">
    <property type="term" value="F:nucleotide binding"/>
    <property type="evidence" value="ECO:0007669"/>
    <property type="project" value="InterPro"/>
</dbReference>
<feature type="region of interest" description="Disordered" evidence="1">
    <location>
        <begin position="35"/>
        <end position="232"/>
    </location>
</feature>
<feature type="domain" description="5'-Nucleotidase C-terminal" evidence="4">
    <location>
        <begin position="528"/>
        <end position="695"/>
    </location>
</feature>
<evidence type="ECO:0000259" key="4">
    <source>
        <dbReference type="Pfam" id="PF02872"/>
    </source>
</evidence>
<dbReference type="InterPro" id="IPR006179">
    <property type="entry name" value="5_nucleotidase/apyrase"/>
</dbReference>
<keyword evidence="5" id="KW-0378">Hydrolase</keyword>
<evidence type="ECO:0000256" key="2">
    <source>
        <dbReference type="SAM" id="Phobius"/>
    </source>
</evidence>
<proteinExistence type="predicted"/>
<dbReference type="AlphaFoldDB" id="A0A380G405"/>
<dbReference type="PANTHER" id="PTHR11575">
    <property type="entry name" value="5'-NUCLEOTIDASE-RELATED"/>
    <property type="match status" value="1"/>
</dbReference>
<dbReference type="OrthoDB" id="9775118at2"/>
<evidence type="ECO:0000313" key="7">
    <source>
        <dbReference type="Proteomes" id="UP000254047"/>
    </source>
</evidence>
<feature type="transmembrane region" description="Helical" evidence="2">
    <location>
        <begin position="919"/>
        <end position="938"/>
    </location>
</feature>
<dbReference type="EMBL" id="UHDO01000001">
    <property type="protein sequence ID" value="SUM45080.1"/>
    <property type="molecule type" value="Genomic_DNA"/>
</dbReference>
<evidence type="ECO:0000313" key="6">
    <source>
        <dbReference type="EMBL" id="TGE16489.1"/>
    </source>
</evidence>
<dbReference type="InterPro" id="IPR006146">
    <property type="entry name" value="5'-Nucleotdase_CS"/>
</dbReference>
<gene>
    <name evidence="5" type="primary">yfkN_4</name>
    <name evidence="6" type="ORF">BJR09_09070</name>
    <name evidence="5" type="ORF">NCTC13830_02474</name>
</gene>
<keyword evidence="2" id="KW-0812">Transmembrane</keyword>
<dbReference type="PANTHER" id="PTHR11575:SF24">
    <property type="entry name" value="5'-NUCLEOTIDASE"/>
    <property type="match status" value="1"/>
</dbReference>
<feature type="compositionally biased region" description="Polar residues" evidence="1">
    <location>
        <begin position="35"/>
        <end position="75"/>
    </location>
</feature>
<dbReference type="EMBL" id="SRLS01000014">
    <property type="protein sequence ID" value="TGE16489.1"/>
    <property type="molecule type" value="Genomic_DNA"/>
</dbReference>
<dbReference type="Gene3D" id="3.90.780.10">
    <property type="entry name" value="5'-Nucleotidase, C-terminal domain"/>
    <property type="match status" value="1"/>
</dbReference>
<feature type="compositionally biased region" description="Polar residues" evidence="1">
    <location>
        <begin position="152"/>
        <end position="173"/>
    </location>
</feature>
<keyword evidence="2" id="KW-0472">Membrane</keyword>
<dbReference type="Proteomes" id="UP000297598">
    <property type="component" value="Unassembled WGS sequence"/>
</dbReference>
<sequence length="945" mass="102167">MKQYLVPFILILFLAFGLVSGTSYAAETHDTNSANNAVSTETTTSVQTPAHQDTATTQQDVKSSQQDITTAQQDTKPTHQDTTSHQDVTSPSTQPATSAKSLASSQGSAFSKNEKSVETPSQAVNKTATPASQEVATSSKTEEKATTEASTQEVATQPTTQENKSSKTAQDSVQQPQNNNTAKTPNTTTDTTQKVKTETSQDTTQATKSAEPAKPSTKAVAPSPITSTNTAKHTILHTNDIHGRFVEDEGRVIGMAKVKGLKEQYHPDLVVDSGDAFQGLPVSNKSKGEEMAKAMNGVGYAAMTIGNHEFDFGYDQLMRLQKQLNFPMVSSNIYKNGQRVFQPSTIVNKNNIRYGIVGVTTPETKTKTSPTAVEGVEFKDPLPSVTQAMTDIKNKVDVFVILSHLGVDKSTKSIWRGDYLIDQLTKSGAFKQPIFVLDGHSHTVIEHGEHFGTNNVLAQTGTALANVGRVDFNFQNKKASDVNASLINVADAKDITADPQIEAQTKKANDEFLKETSTVVIPNNTVTFNGERAQARTQETNLGNLITDAMEAYGAKNFSHQPDFAVTNGGGIRASIEKGKVTENDIITVLPFGNLISQIQVKGSDVEKAFEHSLGSDTETQDGKTVLAPNGGFLQVSDSIRVYFDINKEAGHRVNAIKVLNKETGAYEDLDPNRTYYVTTNDFTANQGDGYDMFGGQREEGISLDAVVAQYIKEADLSKYDTTEAVRIINGQPESDEQPNTGAHTGDNTNNANGTPQPSHNDSSADVDAPKHNGEVAHHEDQDAHQDSEHHSSSENEATKGHVASGKHNHHKADNIIAFPTPHQEHNTNTVQEANHSNHTVDCHKVVHLNGKSHSSHNTEVVMNKPSHKTTQLVVANHYKTTAHIQEKTHNANTATNAPMTSHHTPITQLPNTGKNGDIVEHGIAIVLVITGAGLVYLRNRKKSA</sequence>
<dbReference type="GO" id="GO:0046872">
    <property type="term" value="F:metal ion binding"/>
    <property type="evidence" value="ECO:0007669"/>
    <property type="project" value="InterPro"/>
</dbReference>
<dbReference type="GO" id="GO:0030288">
    <property type="term" value="C:outer membrane-bounded periplasmic space"/>
    <property type="evidence" value="ECO:0007669"/>
    <property type="project" value="TreeGrafter"/>
</dbReference>
<keyword evidence="2" id="KW-1133">Transmembrane helix</keyword>
<dbReference type="Pfam" id="PF02872">
    <property type="entry name" value="5_nucleotid_C"/>
    <property type="match status" value="1"/>
</dbReference>
<dbReference type="InterPro" id="IPR008334">
    <property type="entry name" value="5'-Nucleotdase_C"/>
</dbReference>
<dbReference type="SUPFAM" id="SSF56300">
    <property type="entry name" value="Metallo-dependent phosphatases"/>
    <property type="match status" value="1"/>
</dbReference>
<dbReference type="SUPFAM" id="SSF55816">
    <property type="entry name" value="5'-nucleotidase (syn. UDP-sugar hydrolase), C-terminal domain"/>
    <property type="match status" value="1"/>
</dbReference>
<dbReference type="InterPro" id="IPR036907">
    <property type="entry name" value="5'-Nucleotdase_C_sf"/>
</dbReference>
<evidence type="ECO:0000313" key="8">
    <source>
        <dbReference type="Proteomes" id="UP000297598"/>
    </source>
</evidence>
<dbReference type="PRINTS" id="PR01607">
    <property type="entry name" value="APYRASEFAMLY"/>
</dbReference>
<reference evidence="6 8" key="2">
    <citation type="submission" date="2019-04" db="EMBL/GenBank/DDBJ databases">
        <title>Genomic characterization of Staphylococcus petrasii strains.</title>
        <authorList>
            <person name="Vrbovska V."/>
            <person name="Kovarovic V."/>
            <person name="Maslanova I."/>
            <person name="Indrakova A."/>
            <person name="Petras P."/>
            <person name="Sedo O."/>
            <person name="Svec P."/>
            <person name="Fisarova L."/>
            <person name="Sedlacek I."/>
            <person name="Doskar J."/>
            <person name="Pantucek R."/>
        </authorList>
    </citation>
    <scope>NUCLEOTIDE SEQUENCE [LARGE SCALE GENOMIC DNA]</scope>
    <source>
        <strain evidence="6 8">P5404</strain>
    </source>
</reference>
<evidence type="ECO:0000256" key="3">
    <source>
        <dbReference type="SAM" id="SignalP"/>
    </source>
</evidence>
<feature type="compositionally biased region" description="Basic and acidic residues" evidence="1">
    <location>
        <begin position="768"/>
        <end position="800"/>
    </location>
</feature>
<evidence type="ECO:0000256" key="1">
    <source>
        <dbReference type="SAM" id="MobiDB-lite"/>
    </source>
</evidence>
<feature type="compositionally biased region" description="Polar residues" evidence="1">
    <location>
        <begin position="118"/>
        <end position="135"/>
    </location>
</feature>
<feature type="chain" id="PRO_5043837070" evidence="3">
    <location>
        <begin position="26"/>
        <end position="945"/>
    </location>
</feature>